<organism evidence="2 3">
    <name type="scientific">Candidatus Protochlamydia naegleriophila</name>
    <dbReference type="NCBI Taxonomy" id="389348"/>
    <lineage>
        <taxon>Bacteria</taxon>
        <taxon>Pseudomonadati</taxon>
        <taxon>Chlamydiota</taxon>
        <taxon>Chlamydiia</taxon>
        <taxon>Parachlamydiales</taxon>
        <taxon>Parachlamydiaceae</taxon>
        <taxon>Candidatus Protochlamydia</taxon>
    </lineage>
</organism>
<keyword evidence="1" id="KW-0175">Coiled coil</keyword>
<sequence length="184" mass="21288">MALAKQRRVRDQSEILIIANNQSLIGQQLPAVEEHIAQLANENENLKRELSKTRGDIAELNRSDIERLAEEVEIERLKKIFIESTLTRQIVPKVPFWKDHLDGIKQATFFSYLNPICATTWLNVCDKISLAGRAKRVLQEFEDEKKKKPTAIQAIHQVLCNDGLGHFIRPKEVYVNEYIELRNK</sequence>
<reference evidence="3" key="1">
    <citation type="submission" date="2015-09" db="EMBL/GenBank/DDBJ databases">
        <authorList>
            <person name="Bertelli C."/>
        </authorList>
    </citation>
    <scope>NUCLEOTIDE SEQUENCE [LARGE SCALE GENOMIC DNA]</scope>
    <source>
        <strain evidence="3">KNic</strain>
    </source>
</reference>
<dbReference type="RefSeq" id="WP_059060878.1">
    <property type="nucleotide sequence ID" value="NZ_LN879502.1"/>
</dbReference>
<accession>A0A0U5JDC3</accession>
<evidence type="ECO:0000313" key="2">
    <source>
        <dbReference type="EMBL" id="CUI16788.1"/>
    </source>
</evidence>
<gene>
    <name evidence="2" type="ORF">PNK_1171</name>
</gene>
<dbReference type="PATRIC" id="fig|389348.3.peg.1291"/>
<dbReference type="STRING" id="389348.PNK_1171"/>
<dbReference type="AlphaFoldDB" id="A0A0U5JDC3"/>
<protein>
    <submittedName>
        <fullName evidence="2">Uncharacterized protein</fullName>
    </submittedName>
</protein>
<evidence type="ECO:0000313" key="3">
    <source>
        <dbReference type="Proteomes" id="UP000069902"/>
    </source>
</evidence>
<dbReference type="KEGG" id="pnl:PNK_1171"/>
<dbReference type="Proteomes" id="UP000069902">
    <property type="component" value="Chromosome cPNK"/>
</dbReference>
<evidence type="ECO:0000256" key="1">
    <source>
        <dbReference type="SAM" id="Coils"/>
    </source>
</evidence>
<proteinExistence type="predicted"/>
<feature type="coiled-coil region" evidence="1">
    <location>
        <begin position="29"/>
        <end position="63"/>
    </location>
</feature>
<dbReference type="EMBL" id="LN879502">
    <property type="protein sequence ID" value="CUI16788.1"/>
    <property type="molecule type" value="Genomic_DNA"/>
</dbReference>
<name>A0A0U5JDC3_9BACT</name>
<dbReference type="InParanoid" id="A0A0U5JDC3"/>
<keyword evidence="3" id="KW-1185">Reference proteome</keyword>